<evidence type="ECO:0000256" key="1">
    <source>
        <dbReference type="SAM" id="MobiDB-lite"/>
    </source>
</evidence>
<protein>
    <submittedName>
        <fullName evidence="2">Uncharacterized protein</fullName>
    </submittedName>
</protein>
<feature type="compositionally biased region" description="Low complexity" evidence="1">
    <location>
        <begin position="1"/>
        <end position="29"/>
    </location>
</feature>
<evidence type="ECO:0000313" key="2">
    <source>
        <dbReference type="EMBL" id="KAJ3478158.1"/>
    </source>
</evidence>
<reference evidence="2" key="1">
    <citation type="submission" date="2022-07" db="EMBL/GenBank/DDBJ databases">
        <title>Genome Sequence of Agrocybe chaxingu.</title>
        <authorList>
            <person name="Buettner E."/>
        </authorList>
    </citation>
    <scope>NUCLEOTIDE SEQUENCE</scope>
    <source>
        <strain evidence="2">MP-N11</strain>
    </source>
</reference>
<organism evidence="2 3">
    <name type="scientific">Agrocybe chaxingu</name>
    <dbReference type="NCBI Taxonomy" id="84603"/>
    <lineage>
        <taxon>Eukaryota</taxon>
        <taxon>Fungi</taxon>
        <taxon>Dikarya</taxon>
        <taxon>Basidiomycota</taxon>
        <taxon>Agaricomycotina</taxon>
        <taxon>Agaricomycetes</taxon>
        <taxon>Agaricomycetidae</taxon>
        <taxon>Agaricales</taxon>
        <taxon>Agaricineae</taxon>
        <taxon>Strophariaceae</taxon>
        <taxon>Agrocybe</taxon>
    </lineage>
</organism>
<dbReference type="AlphaFoldDB" id="A0A9W8MP47"/>
<keyword evidence="3" id="KW-1185">Reference proteome</keyword>
<gene>
    <name evidence="2" type="ORF">NLJ89_g12387</name>
</gene>
<comment type="caution">
    <text evidence="2">The sequence shown here is derived from an EMBL/GenBank/DDBJ whole genome shotgun (WGS) entry which is preliminary data.</text>
</comment>
<proteinExistence type="predicted"/>
<evidence type="ECO:0000313" key="3">
    <source>
        <dbReference type="Proteomes" id="UP001148786"/>
    </source>
</evidence>
<feature type="region of interest" description="Disordered" evidence="1">
    <location>
        <begin position="1"/>
        <end position="42"/>
    </location>
</feature>
<name>A0A9W8MP47_9AGAR</name>
<sequence>MTHTTTASTSAASASTSSTSAPPISPSNSSDEEYPEFLDFNNPAVANEVTRLLNEAAEALAKPQTDDKGKGVAR</sequence>
<dbReference type="Proteomes" id="UP001148786">
    <property type="component" value="Unassembled WGS sequence"/>
</dbReference>
<dbReference type="EMBL" id="JANKHO010004201">
    <property type="protein sequence ID" value="KAJ3478158.1"/>
    <property type="molecule type" value="Genomic_DNA"/>
</dbReference>
<accession>A0A9W8MP47</accession>